<dbReference type="InterPro" id="IPR005627">
    <property type="entry name" value="CutC-like"/>
</dbReference>
<evidence type="ECO:0000313" key="3">
    <source>
        <dbReference type="EMBL" id="GMK56683.1"/>
    </source>
</evidence>
<proteinExistence type="inferred from homology"/>
<evidence type="ECO:0000256" key="1">
    <source>
        <dbReference type="ARBA" id="ARBA00007768"/>
    </source>
</evidence>
<dbReference type="Pfam" id="PF03932">
    <property type="entry name" value="CutC"/>
    <property type="match status" value="1"/>
</dbReference>
<keyword evidence="4" id="KW-1185">Reference proteome</keyword>
<comment type="similarity">
    <text evidence="1">Belongs to the CutC family.</text>
</comment>
<gene>
    <name evidence="3" type="ORF">CspeluHIS016_0305230</name>
</gene>
<dbReference type="EMBL" id="BTCM01000003">
    <property type="protein sequence ID" value="GMK56683.1"/>
    <property type="molecule type" value="Genomic_DNA"/>
</dbReference>
<dbReference type="AlphaFoldDB" id="A0AAD3TTL7"/>
<organism evidence="3 4">
    <name type="scientific">Cutaneotrichosporon spelunceum</name>
    <dbReference type="NCBI Taxonomy" id="1672016"/>
    <lineage>
        <taxon>Eukaryota</taxon>
        <taxon>Fungi</taxon>
        <taxon>Dikarya</taxon>
        <taxon>Basidiomycota</taxon>
        <taxon>Agaricomycotina</taxon>
        <taxon>Tremellomycetes</taxon>
        <taxon>Trichosporonales</taxon>
        <taxon>Trichosporonaceae</taxon>
        <taxon>Cutaneotrichosporon</taxon>
    </lineage>
</organism>
<dbReference type="SUPFAM" id="SSF110395">
    <property type="entry name" value="CutC-like"/>
    <property type="match status" value="1"/>
</dbReference>
<reference evidence="3" key="2">
    <citation type="submission" date="2023-06" db="EMBL/GenBank/DDBJ databases">
        <authorList>
            <person name="Kobayashi Y."/>
            <person name="Kayamori A."/>
            <person name="Aoki K."/>
            <person name="Shiwa Y."/>
            <person name="Fujita N."/>
            <person name="Sugita T."/>
            <person name="Iwasaki W."/>
            <person name="Tanaka N."/>
            <person name="Takashima M."/>
        </authorList>
    </citation>
    <scope>NUCLEOTIDE SEQUENCE</scope>
    <source>
        <strain evidence="3">HIS016</strain>
    </source>
</reference>
<dbReference type="Proteomes" id="UP001222932">
    <property type="component" value="Unassembled WGS sequence"/>
</dbReference>
<dbReference type="PANTHER" id="PTHR12598:SF0">
    <property type="entry name" value="COPPER HOMEOSTASIS PROTEIN CUTC HOMOLOG"/>
    <property type="match status" value="1"/>
</dbReference>
<evidence type="ECO:0000313" key="4">
    <source>
        <dbReference type="Proteomes" id="UP001222932"/>
    </source>
</evidence>
<protein>
    <recommendedName>
        <fullName evidence="2">Copper homeostasis protein cutC homolog</fullName>
    </recommendedName>
</protein>
<dbReference type="GO" id="GO:0005507">
    <property type="term" value="F:copper ion binding"/>
    <property type="evidence" value="ECO:0007669"/>
    <property type="project" value="TreeGrafter"/>
</dbReference>
<dbReference type="InterPro" id="IPR036822">
    <property type="entry name" value="CutC-like_dom_sf"/>
</dbReference>
<sequence length="250" mass="26850">MPIPLEVCIDSLDAALAAAPHLRRGDRFEVCSSLLAGGGLTPSMGLVLKLGQLLPDIALMVMIRPRSGTFVYTEGEIKVMLEDIRAFKISGVSGIVFGCLLPDGNVDVETAARLAEAAAPLPCTFHRAFDVTPDWHAALDDIARIRGITRILTSGHMATALDGSAELRQLARAVPAHLSVLPASGINATTLPHVLQVARLHEAHLSAGEIYTPPWDPTVARGEVLGFGRSEWRLDASKLAEVRRWVDENT</sequence>
<reference evidence="3" key="1">
    <citation type="journal article" date="2023" name="BMC Genomics">
        <title>Chromosome-level genome assemblies of Cutaneotrichosporon spp. (Trichosporonales, Basidiomycota) reveal imbalanced evolution between nucleotide sequences and chromosome synteny.</title>
        <authorList>
            <person name="Kobayashi Y."/>
            <person name="Kayamori A."/>
            <person name="Aoki K."/>
            <person name="Shiwa Y."/>
            <person name="Matsutani M."/>
            <person name="Fujita N."/>
            <person name="Sugita T."/>
            <person name="Iwasaki W."/>
            <person name="Tanaka N."/>
            <person name="Takashima M."/>
        </authorList>
    </citation>
    <scope>NUCLEOTIDE SEQUENCE</scope>
    <source>
        <strain evidence="3">HIS016</strain>
    </source>
</reference>
<accession>A0AAD3TTL7</accession>
<dbReference type="PANTHER" id="PTHR12598">
    <property type="entry name" value="COPPER HOMEOSTASIS PROTEIN CUTC"/>
    <property type="match status" value="1"/>
</dbReference>
<evidence type="ECO:0000256" key="2">
    <source>
        <dbReference type="ARBA" id="ARBA00019014"/>
    </source>
</evidence>
<name>A0AAD3TTL7_9TREE</name>
<comment type="caution">
    <text evidence="3">The sequence shown here is derived from an EMBL/GenBank/DDBJ whole genome shotgun (WGS) entry which is preliminary data.</text>
</comment>
<dbReference type="Gene3D" id="3.20.20.380">
    <property type="entry name" value="Copper homeostasis (CutC) domain"/>
    <property type="match status" value="1"/>
</dbReference>
<dbReference type="HAMAP" id="MF_00795">
    <property type="entry name" value="CutC"/>
    <property type="match status" value="1"/>
</dbReference>